<proteinExistence type="predicted"/>
<name>A0A836HDY0_LEIEN</name>
<feature type="region of interest" description="Disordered" evidence="1">
    <location>
        <begin position="501"/>
        <end position="526"/>
    </location>
</feature>
<feature type="region of interest" description="Disordered" evidence="1">
    <location>
        <begin position="549"/>
        <end position="589"/>
    </location>
</feature>
<feature type="compositionally biased region" description="Basic residues" evidence="1">
    <location>
        <begin position="1194"/>
        <end position="1207"/>
    </location>
</feature>
<keyword evidence="3" id="KW-1185">Reference proteome</keyword>
<feature type="compositionally biased region" description="Low complexity" evidence="1">
    <location>
        <begin position="1100"/>
        <end position="1112"/>
    </location>
</feature>
<dbReference type="GeneID" id="94170619"/>
<evidence type="ECO:0000313" key="2">
    <source>
        <dbReference type="EMBL" id="KAG5479613.1"/>
    </source>
</evidence>
<feature type="region of interest" description="Disordered" evidence="1">
    <location>
        <begin position="1021"/>
        <end position="1055"/>
    </location>
</feature>
<feature type="compositionally biased region" description="Polar residues" evidence="1">
    <location>
        <begin position="253"/>
        <end position="263"/>
    </location>
</feature>
<feature type="region of interest" description="Disordered" evidence="1">
    <location>
        <begin position="610"/>
        <end position="633"/>
    </location>
</feature>
<feature type="region of interest" description="Disordered" evidence="1">
    <location>
        <begin position="1087"/>
        <end position="1118"/>
    </location>
</feature>
<dbReference type="OrthoDB" id="267920at2759"/>
<feature type="region of interest" description="Disordered" evidence="1">
    <location>
        <begin position="1181"/>
        <end position="1208"/>
    </location>
</feature>
<feature type="compositionally biased region" description="Low complexity" evidence="1">
    <location>
        <begin position="621"/>
        <end position="631"/>
    </location>
</feature>
<feature type="region of interest" description="Disordered" evidence="1">
    <location>
        <begin position="230"/>
        <end position="367"/>
    </location>
</feature>
<evidence type="ECO:0000313" key="3">
    <source>
        <dbReference type="Proteomes" id="UP000674179"/>
    </source>
</evidence>
<dbReference type="RefSeq" id="XP_067693142.1">
    <property type="nucleotide sequence ID" value="XM_067835109.1"/>
</dbReference>
<feature type="compositionally biased region" description="Basic residues" evidence="1">
    <location>
        <begin position="230"/>
        <end position="243"/>
    </location>
</feature>
<gene>
    <name evidence="2" type="ORF">CUR178_03375</name>
</gene>
<reference evidence="2 3" key="1">
    <citation type="submission" date="2021-02" db="EMBL/GenBank/DDBJ databases">
        <title>Leishmania (Mundinia) enrietti genome sequencing and assembly.</title>
        <authorList>
            <person name="Almutairi H."/>
            <person name="Gatherer D."/>
        </authorList>
    </citation>
    <scope>NUCLEOTIDE SEQUENCE [LARGE SCALE GENOMIC DNA]</scope>
    <source>
        <strain evidence="2">CUR178</strain>
    </source>
</reference>
<dbReference type="KEGG" id="lenr:94170619"/>
<comment type="caution">
    <text evidence="2">The sequence shown here is derived from an EMBL/GenBank/DDBJ whole genome shotgun (WGS) entry which is preliminary data.</text>
</comment>
<feature type="region of interest" description="Disordered" evidence="1">
    <location>
        <begin position="1"/>
        <end position="39"/>
    </location>
</feature>
<dbReference type="AlphaFoldDB" id="A0A836HDY0"/>
<feature type="compositionally biased region" description="Basic and acidic residues" evidence="1">
    <location>
        <begin position="298"/>
        <end position="312"/>
    </location>
</feature>
<evidence type="ECO:0000256" key="1">
    <source>
        <dbReference type="SAM" id="MobiDB-lite"/>
    </source>
</evidence>
<accession>A0A836HDY0</accession>
<protein>
    <submittedName>
        <fullName evidence="2">Uncharacterized protein</fullName>
    </submittedName>
</protein>
<organism evidence="2 3">
    <name type="scientific">Leishmania enriettii</name>
    <dbReference type="NCBI Taxonomy" id="5663"/>
    <lineage>
        <taxon>Eukaryota</taxon>
        <taxon>Discoba</taxon>
        <taxon>Euglenozoa</taxon>
        <taxon>Kinetoplastea</taxon>
        <taxon>Metakinetoplastina</taxon>
        <taxon>Trypanosomatida</taxon>
        <taxon>Trypanosomatidae</taxon>
        <taxon>Leishmaniinae</taxon>
        <taxon>Leishmania</taxon>
    </lineage>
</organism>
<dbReference type="EMBL" id="JAFHKP010000022">
    <property type="protein sequence ID" value="KAG5479613.1"/>
    <property type="molecule type" value="Genomic_DNA"/>
</dbReference>
<dbReference type="Proteomes" id="UP000674179">
    <property type="component" value="Chromosome 22"/>
</dbReference>
<sequence>MAPPPDGASRPAAKRDRASGGAGARVPQAPSLGGDARAGEPTAVAGAALATRWPGVRGQLISRDLAGTASPSPLRGVRGQLISRDLAGTASPSPLRGKEAADCLRCGPLGMLALGSLSGDNVQGAFDDRPRCEKVLPSARVNSHTAALPSPAPDSVLSASLSHAVGRPRCEKVLPSARVNSHTAALPSPAPDSVLSASLSHAVGRCAPPSEAGVTAAAFSDSYGGCEVRHHHYSRRRRTHSGRRAAADDEGATSGSHGATETNGARPPVPATAPSHPSPFVTQVRQHTCRRPRSSSDSTKERHSREAQRGDGTRQVLDASQASSPASCPVAGRCPAVRAPPSVLLPRQGTVGETGGDRGTSEDESGAVRNRWRGTCPEMTELAEPRLPLATPSEGAVRCDGSGGGCAAAVAVESPPPLPPAAWRVCGGACCLDPSRCRSHRHSMSSGADAHGVALQAASTEGNVARKARALVAPARGFGEREEPLGALSPRDGAARAVEVDGARRGAAPPVDGARRGAAPPPQRRARGLWRREVCVACGAAGETAVPSSPLLVVTHSPRRSAAQEETECDSGHSPPSRRGDGRTAESPFEGGVNFVRWVPSCVGGEADLSGASLAPPPVRSTSTTSASGTVGNAGGCEAPRVVAVPLVALPHRTPPREAVAPAVLAEVAQGCASAALEPGATRVGAEACRGAAAWSRPRVRLTVIASMEQERTAGEGFLASSGGARRAGIAAVLEHARAPHSISSARYAQPAEGAVVSALGAAAMKSCATMAELDGAEDDREVQRPARPWRPGTLLDFFRHDVCQRSTLHDCECRWCADAASRCVQTPQSPRATRRPAATCPHNDSRDRVAPMEASLLASSAPLALEARADVDGSARQVRSAATRRAGAASDGVGGGVLSSPPLTPGYAAVCGPRMLATRVLEAREALLGTIGAAAAATATDVYPSGPPGAPSPHGGSRAMPAVGAAVAAAGSIIGGVPSRSLSSLPSAPRAHVVVTERSTNAGVMPAATVDAAPRGLCLSGSPDAAEPRRHRTALPQQPARGRRHLHKPEDLPAGTPPCPVARCIPFGFAAGSLGRAACAQAVPPSPDGRMRGCHPRTASPAAGASAPVPGTHCQTEGCHQRAGRQLYHPAAEERRSATAWVHISPIVARAAAASVAAPLERRTDMAAFCRRNIAPSSALPARERGPASGCARHQRGAAGRGRRMPARAMARMPRARCASHRYWPGSGSFRRRRFAVATFACKRTIALRWR</sequence>
<feature type="compositionally biased region" description="Low complexity" evidence="1">
    <location>
        <begin position="505"/>
        <end position="518"/>
    </location>
</feature>